<feature type="domain" description="RsdA/BaiN/AoA(So)-like insert" evidence="5">
    <location>
        <begin position="212"/>
        <end position="384"/>
    </location>
</feature>
<evidence type="ECO:0000256" key="2">
    <source>
        <dbReference type="ARBA" id="ARBA00022630"/>
    </source>
</evidence>
<proteinExistence type="predicted"/>
<gene>
    <name evidence="6" type="ORF">NDN08_003960</name>
</gene>
<dbReference type="PANTHER" id="PTHR42887">
    <property type="entry name" value="OS12G0638800 PROTEIN"/>
    <property type="match status" value="1"/>
</dbReference>
<dbReference type="InterPro" id="IPR057661">
    <property type="entry name" value="RsdA/BaiN/AoA(So)_Rossmann"/>
</dbReference>
<dbReference type="PANTHER" id="PTHR42887:SF2">
    <property type="entry name" value="OS12G0638800 PROTEIN"/>
    <property type="match status" value="1"/>
</dbReference>
<dbReference type="InterPro" id="IPR004792">
    <property type="entry name" value="BaiN-like"/>
</dbReference>
<dbReference type="Gene3D" id="3.50.50.60">
    <property type="entry name" value="FAD/NAD(P)-binding domain"/>
    <property type="match status" value="1"/>
</dbReference>
<dbReference type="EMBL" id="JAMWBK010000010">
    <property type="protein sequence ID" value="KAJ8901754.1"/>
    <property type="molecule type" value="Genomic_DNA"/>
</dbReference>
<evidence type="ECO:0000313" key="7">
    <source>
        <dbReference type="Proteomes" id="UP001157974"/>
    </source>
</evidence>
<dbReference type="AlphaFoldDB" id="A0AAV8UGX5"/>
<dbReference type="Gene3D" id="1.10.8.260">
    <property type="entry name" value="HI0933 insert domain-like"/>
    <property type="match status" value="1"/>
</dbReference>
<name>A0AAV8UGX5_9RHOD</name>
<organism evidence="6 7">
    <name type="scientific">Rhodosorus marinus</name>
    <dbReference type="NCBI Taxonomy" id="101924"/>
    <lineage>
        <taxon>Eukaryota</taxon>
        <taxon>Rhodophyta</taxon>
        <taxon>Stylonematophyceae</taxon>
        <taxon>Stylonematales</taxon>
        <taxon>Stylonemataceae</taxon>
        <taxon>Rhodosorus</taxon>
    </lineage>
</organism>
<protein>
    <recommendedName>
        <fullName evidence="8">Aminoacetone oxidase family FAD-binding enzyme</fullName>
    </recommendedName>
</protein>
<dbReference type="Pfam" id="PF22780">
    <property type="entry name" value="HI0933_like_1st"/>
    <property type="match status" value="1"/>
</dbReference>
<dbReference type="Proteomes" id="UP001157974">
    <property type="component" value="Unassembled WGS sequence"/>
</dbReference>
<evidence type="ECO:0000259" key="5">
    <source>
        <dbReference type="Pfam" id="PF22780"/>
    </source>
</evidence>
<evidence type="ECO:0000256" key="1">
    <source>
        <dbReference type="ARBA" id="ARBA00001974"/>
    </source>
</evidence>
<dbReference type="Pfam" id="PF03486">
    <property type="entry name" value="HI0933_like"/>
    <property type="match status" value="1"/>
</dbReference>
<keyword evidence="7" id="KW-1185">Reference proteome</keyword>
<dbReference type="SUPFAM" id="SSF51905">
    <property type="entry name" value="FAD/NAD(P)-binding domain"/>
    <property type="match status" value="1"/>
</dbReference>
<evidence type="ECO:0000259" key="4">
    <source>
        <dbReference type="Pfam" id="PF03486"/>
    </source>
</evidence>
<keyword evidence="2" id="KW-0285">Flavoprotein</keyword>
<evidence type="ECO:0008006" key="8">
    <source>
        <dbReference type="Google" id="ProtNLM"/>
    </source>
</evidence>
<sequence>MMVSFVLNVWDPKRIRSRISAENKVIVVGGGAAGFFAAIECAARGKARVKIVEGGKEFLDKVRISGGGRCNTTHAAFNHETLSGGYPRGRRELRGPFSGFDAADTVEWFKNRGVELKTEEDGRMFPVTDDSSTIVDALVRAARESGVQMTASTKVTDISTGNGKNPFSVVFKSAAGTPVTENCDKVLIATGSSKLGYRWAEQLGHSIISPIPSLFTFKIKDKELHELAGVSVGNTVVNLVLPKGTGRRRQDSGLLQRGPTLITHWGFSGPAILRLSAFGARILKELGYQVGLNIDWYPETSKAKTLDLFEDLRRQRGQKRLVGSASPYRAIPARLWRLLLRRAEVNEKCPWAELKNDGMRKLAKEVHECRFSVEGKGAFKEEFVTSGGIPLKEIDMRTMQSKIVPGLFFAGEICDYDGITGGFNLQGAWTTGFLAGRGMGE</sequence>
<accession>A0AAV8UGX5</accession>
<dbReference type="InterPro" id="IPR036188">
    <property type="entry name" value="FAD/NAD-bd_sf"/>
</dbReference>
<dbReference type="SUPFAM" id="SSF160996">
    <property type="entry name" value="HI0933 insert domain-like"/>
    <property type="match status" value="1"/>
</dbReference>
<dbReference type="NCBIfam" id="TIGR00275">
    <property type="entry name" value="aminoacetone oxidase family FAD-binding enzyme"/>
    <property type="match status" value="1"/>
</dbReference>
<keyword evidence="3" id="KW-0274">FAD</keyword>
<evidence type="ECO:0000313" key="6">
    <source>
        <dbReference type="EMBL" id="KAJ8901754.1"/>
    </source>
</evidence>
<dbReference type="InterPro" id="IPR055178">
    <property type="entry name" value="RsdA/BaiN/AoA(So)-like_dom"/>
</dbReference>
<reference evidence="6 7" key="1">
    <citation type="journal article" date="2023" name="Nat. Commun.">
        <title>Origin of minicircular mitochondrial genomes in red algae.</title>
        <authorList>
            <person name="Lee Y."/>
            <person name="Cho C.H."/>
            <person name="Lee Y.M."/>
            <person name="Park S.I."/>
            <person name="Yang J.H."/>
            <person name="West J.A."/>
            <person name="Bhattacharya D."/>
            <person name="Yoon H.S."/>
        </authorList>
    </citation>
    <scope>NUCLEOTIDE SEQUENCE [LARGE SCALE GENOMIC DNA]</scope>
    <source>
        <strain evidence="6 7">CCMP1338</strain>
        <tissue evidence="6">Whole cell</tissue>
    </source>
</reference>
<dbReference type="PRINTS" id="PR00368">
    <property type="entry name" value="FADPNR"/>
</dbReference>
<feature type="domain" description="RsdA/BaiN/AoA(So)-like Rossmann fold-like" evidence="4">
    <location>
        <begin position="24"/>
        <end position="437"/>
    </location>
</feature>
<dbReference type="InterPro" id="IPR023166">
    <property type="entry name" value="BaiN-like_dom_sf"/>
</dbReference>
<evidence type="ECO:0000256" key="3">
    <source>
        <dbReference type="ARBA" id="ARBA00022827"/>
    </source>
</evidence>
<comment type="caution">
    <text evidence="6">The sequence shown here is derived from an EMBL/GenBank/DDBJ whole genome shotgun (WGS) entry which is preliminary data.</text>
</comment>
<comment type="cofactor">
    <cofactor evidence="1">
        <name>FAD</name>
        <dbReference type="ChEBI" id="CHEBI:57692"/>
    </cofactor>
</comment>
<dbReference type="Gene3D" id="2.40.30.10">
    <property type="entry name" value="Translation factors"/>
    <property type="match status" value="1"/>
</dbReference>
<dbReference type="PRINTS" id="PR00411">
    <property type="entry name" value="PNDRDTASEI"/>
</dbReference>